<dbReference type="OrthoDB" id="2611483at2"/>
<proteinExistence type="predicted"/>
<evidence type="ECO:0000256" key="1">
    <source>
        <dbReference type="SAM" id="Phobius"/>
    </source>
</evidence>
<keyword evidence="1" id="KW-1133">Transmembrane helix</keyword>
<dbReference type="Proteomes" id="UP000019364">
    <property type="component" value="Unassembled WGS sequence"/>
</dbReference>
<feature type="transmembrane region" description="Helical" evidence="1">
    <location>
        <begin position="40"/>
        <end position="61"/>
    </location>
</feature>
<comment type="caution">
    <text evidence="2">The sequence shown here is derived from an EMBL/GenBank/DDBJ whole genome shotgun (WGS) entry which is preliminary data.</text>
</comment>
<reference evidence="2 3" key="1">
    <citation type="journal article" date="2014" name="Genome Announc.">
        <title>Draft Genome Sequence of Paenibacillus pini JCM 16418T, Isolated from the Rhizosphere of Pine Tree.</title>
        <authorList>
            <person name="Yuki M."/>
            <person name="Oshima K."/>
            <person name="Suda W."/>
            <person name="Oshida Y."/>
            <person name="Kitamura K."/>
            <person name="Iida Y."/>
            <person name="Hattori M."/>
            <person name="Ohkuma M."/>
        </authorList>
    </citation>
    <scope>NUCLEOTIDE SEQUENCE [LARGE SCALE GENOMIC DNA]</scope>
    <source>
        <strain evidence="2 3">JCM 16418</strain>
    </source>
</reference>
<dbReference type="eggNOG" id="ENOG5034171">
    <property type="taxonomic scope" value="Bacteria"/>
</dbReference>
<sequence>MKDNYIHGMREIKADSSLKNAIIQHSLRSRHAQHSRPHPLFKLGIAVISLVCALTLILLAVPDVSVQKHVISGGSSPFGRLAITAYASNGTAIDVEANVEFPLGTYQLVMSSVPGFPIRISAQGADQISLHTSDGEFILWSPTAPKVIYKGQNIQIEPGKTLYWTPLIGKAKSEISEHARIEVTTHNHDQSIQQDIIEIKRDDQYRYTGKWLNSSLNK</sequence>
<evidence type="ECO:0000313" key="3">
    <source>
        <dbReference type="Proteomes" id="UP000019364"/>
    </source>
</evidence>
<name>W7Z659_9BACL</name>
<gene>
    <name evidence="2" type="ORF">JCM16418_3970</name>
</gene>
<keyword evidence="1" id="KW-0812">Transmembrane</keyword>
<organism evidence="2 3">
    <name type="scientific">Paenibacillus pini JCM 16418</name>
    <dbReference type="NCBI Taxonomy" id="1236976"/>
    <lineage>
        <taxon>Bacteria</taxon>
        <taxon>Bacillati</taxon>
        <taxon>Bacillota</taxon>
        <taxon>Bacilli</taxon>
        <taxon>Bacillales</taxon>
        <taxon>Paenibacillaceae</taxon>
        <taxon>Paenibacillus</taxon>
    </lineage>
</organism>
<dbReference type="EMBL" id="BAVZ01000015">
    <property type="protein sequence ID" value="GAF09814.1"/>
    <property type="molecule type" value="Genomic_DNA"/>
</dbReference>
<accession>W7Z659</accession>
<keyword evidence="1" id="KW-0472">Membrane</keyword>
<protein>
    <submittedName>
        <fullName evidence="2">Uncharacterized protein</fullName>
    </submittedName>
</protein>
<evidence type="ECO:0000313" key="2">
    <source>
        <dbReference type="EMBL" id="GAF09814.1"/>
    </source>
</evidence>
<keyword evidence="3" id="KW-1185">Reference proteome</keyword>
<dbReference type="AlphaFoldDB" id="W7Z659"/>
<dbReference type="RefSeq" id="WP_052020490.1">
    <property type="nucleotide sequence ID" value="NZ_BAVZ01000015.1"/>
</dbReference>
<dbReference type="STRING" id="1236976.JCM16418_3970"/>